<name>A0A4Y2HN54_ARAVE</name>
<protein>
    <submittedName>
        <fullName evidence="1">Uncharacterized protein</fullName>
    </submittedName>
</protein>
<organism evidence="1 2">
    <name type="scientific">Araneus ventricosus</name>
    <name type="common">Orbweaver spider</name>
    <name type="synonym">Epeira ventricosa</name>
    <dbReference type="NCBI Taxonomy" id="182803"/>
    <lineage>
        <taxon>Eukaryota</taxon>
        <taxon>Metazoa</taxon>
        <taxon>Ecdysozoa</taxon>
        <taxon>Arthropoda</taxon>
        <taxon>Chelicerata</taxon>
        <taxon>Arachnida</taxon>
        <taxon>Araneae</taxon>
        <taxon>Araneomorphae</taxon>
        <taxon>Entelegynae</taxon>
        <taxon>Araneoidea</taxon>
        <taxon>Araneidae</taxon>
        <taxon>Araneus</taxon>
    </lineage>
</organism>
<comment type="caution">
    <text evidence="1">The sequence shown here is derived from an EMBL/GenBank/DDBJ whole genome shotgun (WGS) entry which is preliminary data.</text>
</comment>
<gene>
    <name evidence="1" type="ORF">AVEN_258320_1</name>
</gene>
<keyword evidence="2" id="KW-1185">Reference proteome</keyword>
<dbReference type="AlphaFoldDB" id="A0A4Y2HN54"/>
<sequence>MKIQIFQSNVKETDPSLMLGVVFYDAVNGVHSPLWRRRLMVMLWRTVLRHLTLMYISQYPPPDIGNSFCLVVRIFGSEPKGPRFYPAAKVVTRGQRTRDNNFQSH</sequence>
<dbReference type="Proteomes" id="UP000499080">
    <property type="component" value="Unassembled WGS sequence"/>
</dbReference>
<evidence type="ECO:0000313" key="1">
    <source>
        <dbReference type="EMBL" id="GBM66660.1"/>
    </source>
</evidence>
<evidence type="ECO:0000313" key="2">
    <source>
        <dbReference type="Proteomes" id="UP000499080"/>
    </source>
</evidence>
<dbReference type="EMBL" id="BGPR01002037">
    <property type="protein sequence ID" value="GBM66660.1"/>
    <property type="molecule type" value="Genomic_DNA"/>
</dbReference>
<proteinExistence type="predicted"/>
<accession>A0A4Y2HN54</accession>
<reference evidence="1 2" key="1">
    <citation type="journal article" date="2019" name="Sci. Rep.">
        <title>Orb-weaving spider Araneus ventricosus genome elucidates the spidroin gene catalogue.</title>
        <authorList>
            <person name="Kono N."/>
            <person name="Nakamura H."/>
            <person name="Ohtoshi R."/>
            <person name="Moran D.A.P."/>
            <person name="Shinohara A."/>
            <person name="Yoshida Y."/>
            <person name="Fujiwara M."/>
            <person name="Mori M."/>
            <person name="Tomita M."/>
            <person name="Arakawa K."/>
        </authorList>
    </citation>
    <scope>NUCLEOTIDE SEQUENCE [LARGE SCALE GENOMIC DNA]</scope>
</reference>